<evidence type="ECO:0000313" key="1">
    <source>
        <dbReference type="EMBL" id="KAG0690522.1"/>
    </source>
</evidence>
<organism evidence="1 2">
    <name type="scientific">Pichia californica</name>
    <dbReference type="NCBI Taxonomy" id="460514"/>
    <lineage>
        <taxon>Eukaryota</taxon>
        <taxon>Fungi</taxon>
        <taxon>Dikarya</taxon>
        <taxon>Ascomycota</taxon>
        <taxon>Saccharomycotina</taxon>
        <taxon>Pichiomycetes</taxon>
        <taxon>Pichiales</taxon>
        <taxon>Pichiaceae</taxon>
        <taxon>Pichia</taxon>
    </lineage>
</organism>
<dbReference type="InterPro" id="IPR013744">
    <property type="entry name" value="SidJ"/>
</dbReference>
<dbReference type="SUPFAM" id="SSF53474">
    <property type="entry name" value="alpha/beta-Hydrolases"/>
    <property type="match status" value="1"/>
</dbReference>
<proteinExistence type="predicted"/>
<reference evidence="1" key="1">
    <citation type="submission" date="2020-11" db="EMBL/GenBank/DDBJ databases">
        <title>Kefir isolates.</title>
        <authorList>
            <person name="Marcisauskas S."/>
            <person name="Kim Y."/>
            <person name="Blasche S."/>
        </authorList>
    </citation>
    <scope>NUCLEOTIDE SEQUENCE</scope>
    <source>
        <strain evidence="1">Olga-1</strain>
    </source>
</reference>
<dbReference type="EMBL" id="PUHW01000028">
    <property type="protein sequence ID" value="KAG0690522.1"/>
    <property type="molecule type" value="Genomic_DNA"/>
</dbReference>
<dbReference type="PANTHER" id="PTHR31591">
    <property type="entry name" value="UPF0613 PROTEIN PB24D3.06C"/>
    <property type="match status" value="1"/>
</dbReference>
<sequence>MSFPVAGLIHEYAPRLIAFEFTPTSHKNVIIFVGGLMDGLLTVPYLQNLAIELSKINFTLIQIQISSSHIGWGTGSLNRDSNEISKLIKYLKSNKGGNRTKIGLMGHSTGCQNTIHYFTRQNRDNKEFYSTIDFGILQAPVSDRISASTIMNNDEILNSIKLSKELINNNQGNHIMPYEFTKHFFNVPISAYRWNSLISIGGDDDFFSPDLSMNDYLSTFGKFDKPFLVLYSGSDEYVPDWLDKDELMTKWEKASGLNWSPFSTIVKGAKHNIGEGSDSDSEKIAIDAVINFINSI</sequence>
<dbReference type="AlphaFoldDB" id="A0A9P6WNU7"/>
<comment type="caution">
    <text evidence="1">The sequence shown here is derived from an EMBL/GenBank/DDBJ whole genome shotgun (WGS) entry which is preliminary data.</text>
</comment>
<dbReference type="Pfam" id="PF08538">
    <property type="entry name" value="DUF1749"/>
    <property type="match status" value="1"/>
</dbReference>
<dbReference type="Gene3D" id="3.40.50.1820">
    <property type="entry name" value="alpha/beta hydrolase"/>
    <property type="match status" value="1"/>
</dbReference>
<protein>
    <submittedName>
        <fullName evidence="1">Uncharacterized protein</fullName>
    </submittedName>
</protein>
<dbReference type="InterPro" id="IPR029058">
    <property type="entry name" value="AB_hydrolase_fold"/>
</dbReference>
<dbReference type="PANTHER" id="PTHR31591:SF1">
    <property type="entry name" value="UPF0613 PROTEIN PB24D3.06C"/>
    <property type="match status" value="1"/>
</dbReference>
<keyword evidence="2" id="KW-1185">Reference proteome</keyword>
<accession>A0A9P6WNU7</accession>
<dbReference type="OrthoDB" id="10034502at2759"/>
<dbReference type="Proteomes" id="UP000697127">
    <property type="component" value="Unassembled WGS sequence"/>
</dbReference>
<evidence type="ECO:0000313" key="2">
    <source>
        <dbReference type="Proteomes" id="UP000697127"/>
    </source>
</evidence>
<gene>
    <name evidence="1" type="ORF">C6P40_002511</name>
</gene>
<name>A0A9P6WNU7_9ASCO</name>